<evidence type="ECO:0000313" key="1">
    <source>
        <dbReference type="EMBL" id="ASY43330.1"/>
    </source>
</evidence>
<organism evidence="1 2">
    <name type="scientific">Sphingobium xenophagum</name>
    <dbReference type="NCBI Taxonomy" id="121428"/>
    <lineage>
        <taxon>Bacteria</taxon>
        <taxon>Pseudomonadati</taxon>
        <taxon>Pseudomonadota</taxon>
        <taxon>Alphaproteobacteria</taxon>
        <taxon>Sphingomonadales</taxon>
        <taxon>Sphingomonadaceae</taxon>
        <taxon>Sphingobium</taxon>
    </lineage>
</organism>
<proteinExistence type="predicted"/>
<dbReference type="Proteomes" id="UP000217141">
    <property type="component" value="Chromosome I"/>
</dbReference>
<dbReference type="KEGG" id="shyd:CJD35_01830"/>
<protein>
    <submittedName>
        <fullName evidence="1">Uncharacterized protein</fullName>
    </submittedName>
</protein>
<reference evidence="1 2" key="1">
    <citation type="submission" date="2017-08" db="EMBL/GenBank/DDBJ databases">
        <title>Whole Genome Sequence of Sphingobium hydrophobicum C1: Insights into Adaption to the Electronic-waste Contaminated Sediment.</title>
        <authorList>
            <person name="Song D."/>
            <person name="Chen X."/>
            <person name="Xu M."/>
        </authorList>
    </citation>
    <scope>NUCLEOTIDE SEQUENCE [LARGE SCALE GENOMIC DNA]</scope>
    <source>
        <strain evidence="1 2">C1</strain>
    </source>
</reference>
<dbReference type="EMBL" id="CP022745">
    <property type="protein sequence ID" value="ASY43330.1"/>
    <property type="molecule type" value="Genomic_DNA"/>
</dbReference>
<sequence>MRDAHRRAFFFALISFCTSDIRVREETILPLQGRWLAGGQTEGCGAIDRATPLHHRYAAVPLPLQGRIIAVLGLQSA</sequence>
<name>A0A249MPP8_SPHXE</name>
<gene>
    <name evidence="1" type="ORF">CJD35_01830</name>
</gene>
<dbReference type="AlphaFoldDB" id="A0A249MPP8"/>
<evidence type="ECO:0000313" key="2">
    <source>
        <dbReference type="Proteomes" id="UP000217141"/>
    </source>
</evidence>
<accession>A0A249MPP8</accession>